<evidence type="ECO:0000256" key="8">
    <source>
        <dbReference type="PROSITE-ProRule" id="PRU01360"/>
    </source>
</evidence>
<dbReference type="RefSeq" id="WP_218146544.1">
    <property type="nucleotide sequence ID" value="NZ_FOQO01000005.1"/>
</dbReference>
<evidence type="ECO:0000256" key="5">
    <source>
        <dbReference type="ARBA" id="ARBA00023077"/>
    </source>
</evidence>
<dbReference type="Gene3D" id="2.170.130.10">
    <property type="entry name" value="TonB-dependent receptor, plug domain"/>
    <property type="match status" value="1"/>
</dbReference>
<organism evidence="13 14">
    <name type="scientific">Parapedobacter indicus</name>
    <dbReference type="NCBI Taxonomy" id="1477437"/>
    <lineage>
        <taxon>Bacteria</taxon>
        <taxon>Pseudomonadati</taxon>
        <taxon>Bacteroidota</taxon>
        <taxon>Sphingobacteriia</taxon>
        <taxon>Sphingobacteriales</taxon>
        <taxon>Sphingobacteriaceae</taxon>
        <taxon>Parapedobacter</taxon>
    </lineage>
</organism>
<evidence type="ECO:0000259" key="11">
    <source>
        <dbReference type="Pfam" id="PF00593"/>
    </source>
</evidence>
<dbReference type="Gene3D" id="2.40.170.20">
    <property type="entry name" value="TonB-dependent receptor, beta-barrel domain"/>
    <property type="match status" value="1"/>
</dbReference>
<feature type="domain" description="TonB-dependent receptor plug" evidence="12">
    <location>
        <begin position="236"/>
        <end position="344"/>
    </location>
</feature>
<dbReference type="STRING" id="1477437.SAMN05444682_10563"/>
<evidence type="ECO:0000256" key="6">
    <source>
        <dbReference type="ARBA" id="ARBA00023136"/>
    </source>
</evidence>
<dbReference type="SUPFAM" id="SSF49464">
    <property type="entry name" value="Carboxypeptidase regulatory domain-like"/>
    <property type="match status" value="1"/>
</dbReference>
<reference evidence="13 14" key="1">
    <citation type="submission" date="2016-10" db="EMBL/GenBank/DDBJ databases">
        <authorList>
            <person name="de Groot N.N."/>
        </authorList>
    </citation>
    <scope>NUCLEOTIDE SEQUENCE [LARGE SCALE GENOMIC DNA]</scope>
    <source>
        <strain evidence="13 14">RK1</strain>
    </source>
</reference>
<evidence type="ECO:0000256" key="3">
    <source>
        <dbReference type="ARBA" id="ARBA00022452"/>
    </source>
</evidence>
<dbReference type="Gene3D" id="3.55.50.30">
    <property type="match status" value="1"/>
</dbReference>
<evidence type="ECO:0000259" key="12">
    <source>
        <dbReference type="Pfam" id="PF07715"/>
    </source>
</evidence>
<gene>
    <name evidence="13" type="ORF">SAMN05444682_10563</name>
</gene>
<dbReference type="Pfam" id="PF07715">
    <property type="entry name" value="Plug"/>
    <property type="match status" value="1"/>
</dbReference>
<dbReference type="Gene3D" id="2.60.40.1120">
    <property type="entry name" value="Carboxypeptidase-like, regulatory domain"/>
    <property type="match status" value="1"/>
</dbReference>
<evidence type="ECO:0000256" key="1">
    <source>
        <dbReference type="ARBA" id="ARBA00004571"/>
    </source>
</evidence>
<keyword evidence="6 8" id="KW-0472">Membrane</keyword>
<proteinExistence type="inferred from homology"/>
<dbReference type="InterPro" id="IPR039426">
    <property type="entry name" value="TonB-dep_rcpt-like"/>
</dbReference>
<keyword evidence="5 9" id="KW-0798">TonB box</keyword>
<keyword evidence="7 8" id="KW-0998">Cell outer membrane</keyword>
<dbReference type="Pfam" id="PF00593">
    <property type="entry name" value="TonB_dep_Rec_b-barrel"/>
    <property type="match status" value="1"/>
</dbReference>
<feature type="domain" description="TonB-dependent receptor-like beta-barrel" evidence="11">
    <location>
        <begin position="589"/>
        <end position="985"/>
    </location>
</feature>
<dbReference type="InterPro" id="IPR012910">
    <property type="entry name" value="Plug_dom"/>
</dbReference>
<dbReference type="SUPFAM" id="SSF56935">
    <property type="entry name" value="Porins"/>
    <property type="match status" value="1"/>
</dbReference>
<dbReference type="AlphaFoldDB" id="A0A1I3K1U5"/>
<evidence type="ECO:0000313" key="14">
    <source>
        <dbReference type="Proteomes" id="UP000198670"/>
    </source>
</evidence>
<dbReference type="InterPro" id="IPR036942">
    <property type="entry name" value="Beta-barrel_TonB_sf"/>
</dbReference>
<keyword evidence="4 8" id="KW-0812">Transmembrane</keyword>
<dbReference type="Pfam" id="PF13715">
    <property type="entry name" value="CarbopepD_reg_2"/>
    <property type="match status" value="1"/>
</dbReference>
<evidence type="ECO:0000256" key="9">
    <source>
        <dbReference type="RuleBase" id="RU003357"/>
    </source>
</evidence>
<evidence type="ECO:0000256" key="7">
    <source>
        <dbReference type="ARBA" id="ARBA00023237"/>
    </source>
</evidence>
<dbReference type="NCBIfam" id="TIGR04056">
    <property type="entry name" value="OMP_RagA_SusC"/>
    <property type="match status" value="1"/>
</dbReference>
<name>A0A1I3K1U5_9SPHI</name>
<dbReference type="GO" id="GO:0009279">
    <property type="term" value="C:cell outer membrane"/>
    <property type="evidence" value="ECO:0007669"/>
    <property type="project" value="UniProtKB-SubCell"/>
</dbReference>
<dbReference type="InterPro" id="IPR000531">
    <property type="entry name" value="Beta-barrel_TonB"/>
</dbReference>
<evidence type="ECO:0000256" key="2">
    <source>
        <dbReference type="ARBA" id="ARBA00022448"/>
    </source>
</evidence>
<keyword evidence="3 8" id="KW-1134">Transmembrane beta strand</keyword>
<feature type="region of interest" description="Disordered" evidence="10">
    <location>
        <begin position="617"/>
        <end position="642"/>
    </location>
</feature>
<dbReference type="InterPro" id="IPR023997">
    <property type="entry name" value="TonB-dep_OMP_SusC/RagA_CS"/>
</dbReference>
<keyword evidence="14" id="KW-1185">Reference proteome</keyword>
<dbReference type="Proteomes" id="UP000198670">
    <property type="component" value="Unassembled WGS sequence"/>
</dbReference>
<dbReference type="NCBIfam" id="TIGR04057">
    <property type="entry name" value="SusC_RagA_signa"/>
    <property type="match status" value="1"/>
</dbReference>
<dbReference type="InterPro" id="IPR037066">
    <property type="entry name" value="Plug_dom_sf"/>
</dbReference>
<keyword evidence="2 8" id="KW-0813">Transport</keyword>
<comment type="subcellular location">
    <subcellularLocation>
        <location evidence="1 8">Cell outer membrane</location>
        <topology evidence="1 8">Multi-pass membrane protein</topology>
    </subcellularLocation>
</comment>
<protein>
    <submittedName>
        <fullName evidence="13">TonB-linked outer membrane protein, SusC/RagA family</fullName>
    </submittedName>
</protein>
<dbReference type="EMBL" id="FOQO01000005">
    <property type="protein sequence ID" value="SFI66433.1"/>
    <property type="molecule type" value="Genomic_DNA"/>
</dbReference>
<evidence type="ECO:0000256" key="4">
    <source>
        <dbReference type="ARBA" id="ARBA00022692"/>
    </source>
</evidence>
<comment type="similarity">
    <text evidence="8 9">Belongs to the TonB-dependent receptor family.</text>
</comment>
<accession>A0A1I3K1U5</accession>
<dbReference type="InterPro" id="IPR023996">
    <property type="entry name" value="TonB-dep_OMP_SusC/RagA"/>
</dbReference>
<sequence>MKNNLVRPWDVQTPMRRNQLCGVKRWIMHINITTLLVLLSCMHLSATSLSQTVSLDVKKQSLANVFKEVESQTGYYVLYNARVIRSATPVTFRATKMPLTDFLDAILEQQSLKYTINEKTILVSPSMKKVREEKTAVRASIQQREITGRITNGKGEPLEGVTVSAKNTSAITTTDANGNYRISLSPEEKALVFTIIGYEDREIPISSSSVINTMMTESVSDLDEVVVVGYGTQRRADVTTAVASVSAENIQNRPVQNFGEAIAGQMAGVQVQQTSGAPGGESLSIRVRGTGSITQSSDPLYVVDGYPMEGNAFRLINPSDIESIQVLKDASSTAIYGSRGANGVVVITTKKGHVGPPKVSVNSFVGFQQRGKEVDMMNRDQFVQWLIDGRNEAWLDAAVIPSDPDQSPHTINDPNSRRRLYPSATGQYIIPDGTGGYRYNFLDPASVAQMPDNNWQDLLYRNALTQQNELSVNGGSENTQYNFSGSYTKQDGIVINTDYQRFNFRSSVTSKVTKTIELGMNLMAYSANGREQDQGKYSAVMYALQLPPIYPIQNADGSYGSMVRNPDILGGDVASPMGVADLVKLNNKRYGWLGTLSADWEIIEGLKYRVSINGGIENSQDNRFEPSTVDLDASRAPRPALSREERETDYDWVIENTLNYTKTFADKHQLTALVGYTTQKHTDSQIEGEARGFANDEIETLNAGNMYNLTSSASEYSMISYLSRVNYIYDDRYLFTAALRSDGSSRFGLRRKWGTFPSASVGWRISQEEFMQSVGAISDLKIRAGFGISGNNRIGNYSAIGLLSPGYYPGGGTLQNTVDPESIPNEDLGWEKTQQINLGLELGLFNDRIRVETDFYNSQSIDLLLDVQVPTITGYDSQLQNIGKVQNRGVELAVTTRNLIHDFKWNTNFNISFNRNKVLEVGPDRRPIYASAPNANNAFVATIGYPIATFYGYKYEGVFTSQEELDRYPHLAADQIGDGRYADVNGDGILNQNDKTYLGNNHPDFIAGMTNHFSYKNFSLGIQFTGSYGAEVFSFFKRMVGIYHGDRNGMIEQVNRWRSPEDPGDGIHFRATRNPTGWQRDPSSAWVQDASYLRLRNVNLAYNVGQNLLDRLHVGALRLYVTGGNLFTITNYTGYDPETSSEGAGLQKGGDYLGYPTSRSFIFGINLTL</sequence>
<dbReference type="FunFam" id="2.170.130.10:FF:000008">
    <property type="entry name" value="SusC/RagA family TonB-linked outer membrane protein"/>
    <property type="match status" value="1"/>
</dbReference>
<evidence type="ECO:0000256" key="10">
    <source>
        <dbReference type="SAM" id="MobiDB-lite"/>
    </source>
</evidence>
<evidence type="ECO:0000313" key="13">
    <source>
        <dbReference type="EMBL" id="SFI66433.1"/>
    </source>
</evidence>
<dbReference type="InterPro" id="IPR008969">
    <property type="entry name" value="CarboxyPept-like_regulatory"/>
</dbReference>
<dbReference type="PROSITE" id="PS52016">
    <property type="entry name" value="TONB_DEPENDENT_REC_3"/>
    <property type="match status" value="1"/>
</dbReference>